<feature type="compositionally biased region" description="Low complexity" evidence="1">
    <location>
        <begin position="86"/>
        <end position="100"/>
    </location>
</feature>
<sequence>MAPQYTEYDISQALEAAANGQAVRKAAAEWGVPRMTLFNRLHGDECRKDEFSPLQRLSQTQENRLTEWVLLQDALGLPPHTRRSSSSRSASSPSEATTSLSENIECKQLWQEMLQFGHRSAIKEIRRVPMGRLPRYSALGQQLLPFWHSGHSTEHKYNMKQAVIMEGLEENDLVVGNAEKRSFHRKTPASRVWTSFIECVSATGIFHLPTSSRHFQEEIRPARQQWFLDDLRELLAVHCDK</sequence>
<proteinExistence type="predicted"/>
<protein>
    <recommendedName>
        <fullName evidence="4">HTH psq-type domain-containing protein</fullName>
    </recommendedName>
</protein>
<name>A0ABR0BEL8_PURLI</name>
<dbReference type="Proteomes" id="UP001287286">
    <property type="component" value="Unassembled WGS sequence"/>
</dbReference>
<organism evidence="2 3">
    <name type="scientific">Purpureocillium lilacinum</name>
    <name type="common">Paecilomyces lilacinus</name>
    <dbReference type="NCBI Taxonomy" id="33203"/>
    <lineage>
        <taxon>Eukaryota</taxon>
        <taxon>Fungi</taxon>
        <taxon>Dikarya</taxon>
        <taxon>Ascomycota</taxon>
        <taxon>Pezizomycotina</taxon>
        <taxon>Sordariomycetes</taxon>
        <taxon>Hypocreomycetidae</taxon>
        <taxon>Hypocreales</taxon>
        <taxon>Ophiocordycipitaceae</taxon>
        <taxon>Purpureocillium</taxon>
    </lineage>
</organism>
<keyword evidence="3" id="KW-1185">Reference proteome</keyword>
<evidence type="ECO:0000313" key="2">
    <source>
        <dbReference type="EMBL" id="KAK4072843.1"/>
    </source>
</evidence>
<comment type="caution">
    <text evidence="2">The sequence shown here is derived from an EMBL/GenBank/DDBJ whole genome shotgun (WGS) entry which is preliminary data.</text>
</comment>
<accession>A0ABR0BEL8</accession>
<evidence type="ECO:0000313" key="3">
    <source>
        <dbReference type="Proteomes" id="UP001287286"/>
    </source>
</evidence>
<dbReference type="EMBL" id="JAWRVI010000184">
    <property type="protein sequence ID" value="KAK4072843.1"/>
    <property type="molecule type" value="Genomic_DNA"/>
</dbReference>
<evidence type="ECO:0000256" key="1">
    <source>
        <dbReference type="SAM" id="MobiDB-lite"/>
    </source>
</evidence>
<feature type="region of interest" description="Disordered" evidence="1">
    <location>
        <begin position="78"/>
        <end position="100"/>
    </location>
</feature>
<reference evidence="2 3" key="1">
    <citation type="journal article" date="2024" name="Microbiol. Resour. Announc.">
        <title>Genome annotations for the ascomycete fungi Trichoderma harzianum, Trichoderma aggressivum, and Purpureocillium lilacinum.</title>
        <authorList>
            <person name="Beijen E.P.W."/>
            <person name="Ohm R.A."/>
        </authorList>
    </citation>
    <scope>NUCLEOTIDE SEQUENCE [LARGE SCALE GENOMIC DNA]</scope>
    <source>
        <strain evidence="2 3">CBS 150709</strain>
    </source>
</reference>
<evidence type="ECO:0008006" key="4">
    <source>
        <dbReference type="Google" id="ProtNLM"/>
    </source>
</evidence>
<gene>
    <name evidence="2" type="ORF">Purlil1_13223</name>
</gene>
<dbReference type="SUPFAM" id="SSF46689">
    <property type="entry name" value="Homeodomain-like"/>
    <property type="match status" value="1"/>
</dbReference>
<dbReference type="Gene3D" id="1.10.10.60">
    <property type="entry name" value="Homeodomain-like"/>
    <property type="match status" value="1"/>
</dbReference>
<dbReference type="InterPro" id="IPR009057">
    <property type="entry name" value="Homeodomain-like_sf"/>
</dbReference>